<sequence>MVLTVHGISSEVNTQKRRNSWLMARRGAKDLLACFVKENDTVKHRQKIYIRYRPRGADETEMRYTFYAAASPDVIFVHRPWVTEIGSIVVYSPDTRQGLDRDI</sequence>
<comment type="caution">
    <text evidence="1">The sequence shown here is derived from an EMBL/GenBank/DDBJ whole genome shotgun (WGS) entry which is preliminary data.</text>
</comment>
<protein>
    <submittedName>
        <fullName evidence="1">Uncharacterized protein</fullName>
    </submittedName>
</protein>
<evidence type="ECO:0000313" key="1">
    <source>
        <dbReference type="EMBL" id="KAJ7370017.1"/>
    </source>
</evidence>
<gene>
    <name evidence="1" type="ORF">OS493_034749</name>
</gene>
<dbReference type="Proteomes" id="UP001163046">
    <property type="component" value="Unassembled WGS sequence"/>
</dbReference>
<evidence type="ECO:0000313" key="2">
    <source>
        <dbReference type="Proteomes" id="UP001163046"/>
    </source>
</evidence>
<dbReference type="AlphaFoldDB" id="A0A9X0CN98"/>
<keyword evidence="2" id="KW-1185">Reference proteome</keyword>
<dbReference type="OrthoDB" id="6144806at2759"/>
<dbReference type="EMBL" id="MU826875">
    <property type="protein sequence ID" value="KAJ7370017.1"/>
    <property type="molecule type" value="Genomic_DNA"/>
</dbReference>
<organism evidence="1 2">
    <name type="scientific">Desmophyllum pertusum</name>
    <dbReference type="NCBI Taxonomy" id="174260"/>
    <lineage>
        <taxon>Eukaryota</taxon>
        <taxon>Metazoa</taxon>
        <taxon>Cnidaria</taxon>
        <taxon>Anthozoa</taxon>
        <taxon>Hexacorallia</taxon>
        <taxon>Scleractinia</taxon>
        <taxon>Caryophylliina</taxon>
        <taxon>Caryophylliidae</taxon>
        <taxon>Desmophyllum</taxon>
    </lineage>
</organism>
<name>A0A9X0CN98_9CNID</name>
<proteinExistence type="predicted"/>
<accession>A0A9X0CN98</accession>
<reference evidence="1" key="1">
    <citation type="submission" date="2023-01" db="EMBL/GenBank/DDBJ databases">
        <title>Genome assembly of the deep-sea coral Lophelia pertusa.</title>
        <authorList>
            <person name="Herrera S."/>
            <person name="Cordes E."/>
        </authorList>
    </citation>
    <scope>NUCLEOTIDE SEQUENCE</scope>
    <source>
        <strain evidence="1">USNM1676648</strain>
        <tissue evidence="1">Polyp</tissue>
    </source>
</reference>